<feature type="compositionally biased region" description="Polar residues" evidence="1">
    <location>
        <begin position="231"/>
        <end position="260"/>
    </location>
</feature>
<organism evidence="2 3">
    <name type="scientific">Paecilomyces lecythidis</name>
    <dbReference type="NCBI Taxonomy" id="3004212"/>
    <lineage>
        <taxon>Eukaryota</taxon>
        <taxon>Fungi</taxon>
        <taxon>Dikarya</taxon>
        <taxon>Ascomycota</taxon>
        <taxon>Pezizomycotina</taxon>
        <taxon>Eurotiomycetes</taxon>
        <taxon>Eurotiomycetidae</taxon>
        <taxon>Eurotiales</taxon>
        <taxon>Thermoascaceae</taxon>
        <taxon>Paecilomyces</taxon>
    </lineage>
</organism>
<dbReference type="Gene3D" id="3.10.260.10">
    <property type="entry name" value="Transcription regulator HTH, APSES-type DNA-binding domain"/>
    <property type="match status" value="1"/>
</dbReference>
<protein>
    <recommendedName>
        <fullName evidence="4">HTH APSES-type domain-containing protein</fullName>
    </recommendedName>
</protein>
<dbReference type="Proteomes" id="UP001583193">
    <property type="component" value="Unassembled WGS sequence"/>
</dbReference>
<dbReference type="EMBL" id="JAVDPF010000022">
    <property type="protein sequence ID" value="KAL1873335.1"/>
    <property type="molecule type" value="Genomic_DNA"/>
</dbReference>
<feature type="compositionally biased region" description="Basic and acidic residues" evidence="1">
    <location>
        <begin position="217"/>
        <end position="228"/>
    </location>
</feature>
<evidence type="ECO:0000313" key="3">
    <source>
        <dbReference type="Proteomes" id="UP001583193"/>
    </source>
</evidence>
<keyword evidence="3" id="KW-1185">Reference proteome</keyword>
<accession>A0ABR3XBZ6</accession>
<evidence type="ECO:0008006" key="4">
    <source>
        <dbReference type="Google" id="ProtNLM"/>
    </source>
</evidence>
<comment type="caution">
    <text evidence="2">The sequence shown here is derived from an EMBL/GenBank/DDBJ whole genome shotgun (WGS) entry which is preliminary data.</text>
</comment>
<feature type="compositionally biased region" description="Basic and acidic residues" evidence="1">
    <location>
        <begin position="382"/>
        <end position="397"/>
    </location>
</feature>
<feature type="compositionally biased region" description="Basic residues" evidence="1">
    <location>
        <begin position="398"/>
        <end position="409"/>
    </location>
</feature>
<sequence length="409" mass="45854">MASIESLLNPLPELGHIQLPSPSLTSYTRGNPSPTPRAKKQKVAKDAPIFTRGKTRGEVRYPPCEEQDEVLAEEHRRFEIHPMGHIAEYPRHIPYNSEKKSFQEKTGRESFEGYWMPFEAAKAVAATFCWKIRYALTPLFGRDFPSQCVLPEDRERFGRMIIDSSVVRRATNEANYYRSLEEGLANDCIPRLPPSGSPGPSQQEGVCKVSQSRSIRRSREVNPYHVDTDGNDQYHSSPTTSPASHYGNSFTPVNRPQSQGARRDKLPSPRRLLVSMSNISSVDEASDESEAEKESVGSPNDCSTPKARAPTAVAMGDTDDNDEDYIETEDESLSSRASSDSGIETPRAQCRPRTPFMREVNAAHALLTLHLQDAALIDESGDSEHLRRCPRSNEKMRHDAKRKRRRASA</sequence>
<feature type="compositionally biased region" description="Polar residues" evidence="1">
    <location>
        <begin position="20"/>
        <end position="32"/>
    </location>
</feature>
<feature type="compositionally biased region" description="Acidic residues" evidence="1">
    <location>
        <begin position="317"/>
        <end position="332"/>
    </location>
</feature>
<proteinExistence type="predicted"/>
<gene>
    <name evidence="2" type="ORF">Plec18167_006384</name>
</gene>
<dbReference type="InterPro" id="IPR036887">
    <property type="entry name" value="HTH_APSES_sf"/>
</dbReference>
<evidence type="ECO:0000313" key="2">
    <source>
        <dbReference type="EMBL" id="KAL1873335.1"/>
    </source>
</evidence>
<name>A0ABR3XBZ6_9EURO</name>
<evidence type="ECO:0000256" key="1">
    <source>
        <dbReference type="SAM" id="MobiDB-lite"/>
    </source>
</evidence>
<reference evidence="2 3" key="1">
    <citation type="journal article" date="2024" name="IMA Fungus">
        <title>IMA Genome - F19 : A genome assembly and annotation guide to empower mycologists, including annotated draft genome sequences of Ceratocystis pirilliformis, Diaporthe australafricana, Fusarium ophioides, Paecilomyces lecythidis, and Sporothrix stenoceras.</title>
        <authorList>
            <person name="Aylward J."/>
            <person name="Wilson A.M."/>
            <person name="Visagie C.M."/>
            <person name="Spraker J."/>
            <person name="Barnes I."/>
            <person name="Buitendag C."/>
            <person name="Ceriani C."/>
            <person name="Del Mar Angel L."/>
            <person name="du Plessis D."/>
            <person name="Fuchs T."/>
            <person name="Gasser K."/>
            <person name="Kramer D."/>
            <person name="Li W."/>
            <person name="Munsamy K."/>
            <person name="Piso A."/>
            <person name="Price J.L."/>
            <person name="Sonnekus B."/>
            <person name="Thomas C."/>
            <person name="van der Nest A."/>
            <person name="van Dijk A."/>
            <person name="van Heerden A."/>
            <person name="van Vuuren N."/>
            <person name="Yilmaz N."/>
            <person name="Duong T.A."/>
            <person name="van der Merwe N.A."/>
            <person name="Wingfield M.J."/>
            <person name="Wingfield B.D."/>
        </authorList>
    </citation>
    <scope>NUCLEOTIDE SEQUENCE [LARGE SCALE GENOMIC DNA]</scope>
    <source>
        <strain evidence="2 3">CMW 18167</strain>
    </source>
</reference>
<feature type="region of interest" description="Disordered" evidence="1">
    <location>
        <begin position="1"/>
        <end position="49"/>
    </location>
</feature>
<feature type="region of interest" description="Disordered" evidence="1">
    <location>
        <begin position="188"/>
        <end position="351"/>
    </location>
</feature>
<feature type="region of interest" description="Disordered" evidence="1">
    <location>
        <begin position="381"/>
        <end position="409"/>
    </location>
</feature>
<dbReference type="SUPFAM" id="SSF54616">
    <property type="entry name" value="DNA-binding domain of Mlu1-box binding protein MBP1"/>
    <property type="match status" value="1"/>
</dbReference>